<evidence type="ECO:0008006" key="8">
    <source>
        <dbReference type="Google" id="ProtNLM"/>
    </source>
</evidence>
<reference evidence="6 7" key="1">
    <citation type="submission" date="2015-01" db="EMBL/GenBank/DDBJ databases">
        <title>The Genome Sequence of Ochroconis gallopava CBS43764.</title>
        <authorList>
            <consortium name="The Broad Institute Genomics Platform"/>
            <person name="Cuomo C."/>
            <person name="de Hoog S."/>
            <person name="Gorbushina A."/>
            <person name="Stielow B."/>
            <person name="Teixiera M."/>
            <person name="Abouelleil A."/>
            <person name="Chapman S.B."/>
            <person name="Priest M."/>
            <person name="Young S.K."/>
            <person name="Wortman J."/>
            <person name="Nusbaum C."/>
            <person name="Birren B."/>
        </authorList>
    </citation>
    <scope>NUCLEOTIDE SEQUENCE [LARGE SCALE GENOMIC DNA]</scope>
    <source>
        <strain evidence="6 7">CBS 43764</strain>
    </source>
</reference>
<dbReference type="RefSeq" id="XP_016211421.1">
    <property type="nucleotide sequence ID" value="XM_016360744.1"/>
</dbReference>
<keyword evidence="4" id="KW-0408">Iron</keyword>
<keyword evidence="4" id="KW-0349">Heme</keyword>
<dbReference type="PROSITE" id="PS50292">
    <property type="entry name" value="PEROXIDASE_3"/>
    <property type="match status" value="1"/>
</dbReference>
<dbReference type="EMBL" id="KN847554">
    <property type="protein sequence ID" value="KIW01552.1"/>
    <property type="molecule type" value="Genomic_DNA"/>
</dbReference>
<dbReference type="OrthoDB" id="823504at2759"/>
<dbReference type="Gene3D" id="1.10.640.10">
    <property type="entry name" value="Haem peroxidase domain superfamily, animal type"/>
    <property type="match status" value="1"/>
</dbReference>
<dbReference type="PANTHER" id="PTHR11475:SF4">
    <property type="entry name" value="CHORION PEROXIDASE"/>
    <property type="match status" value="1"/>
</dbReference>
<proteinExistence type="predicted"/>
<dbReference type="InParanoid" id="A0A0D1YL75"/>
<organism evidence="6 7">
    <name type="scientific">Verruconis gallopava</name>
    <dbReference type="NCBI Taxonomy" id="253628"/>
    <lineage>
        <taxon>Eukaryota</taxon>
        <taxon>Fungi</taxon>
        <taxon>Dikarya</taxon>
        <taxon>Ascomycota</taxon>
        <taxon>Pezizomycotina</taxon>
        <taxon>Dothideomycetes</taxon>
        <taxon>Pleosporomycetidae</taxon>
        <taxon>Venturiales</taxon>
        <taxon>Sympoventuriaceae</taxon>
        <taxon>Verruconis</taxon>
    </lineage>
</organism>
<dbReference type="Pfam" id="PF03098">
    <property type="entry name" value="An_peroxidase"/>
    <property type="match status" value="1"/>
</dbReference>
<dbReference type="PRINTS" id="PR00457">
    <property type="entry name" value="ANPEROXIDASE"/>
</dbReference>
<evidence type="ECO:0000313" key="6">
    <source>
        <dbReference type="EMBL" id="KIW01552.1"/>
    </source>
</evidence>
<keyword evidence="7" id="KW-1185">Reference proteome</keyword>
<dbReference type="GO" id="GO:0046872">
    <property type="term" value="F:metal ion binding"/>
    <property type="evidence" value="ECO:0007669"/>
    <property type="project" value="UniProtKB-KW"/>
</dbReference>
<name>A0A0D1YL75_9PEZI</name>
<dbReference type="VEuPathDB" id="FungiDB:PV09_07029"/>
<comment type="subcellular location">
    <subcellularLocation>
        <location evidence="1">Secreted</location>
    </subcellularLocation>
</comment>
<dbReference type="InterPro" id="IPR037120">
    <property type="entry name" value="Haem_peroxidase_sf_animal"/>
</dbReference>
<dbReference type="PANTHER" id="PTHR11475">
    <property type="entry name" value="OXIDASE/PEROXIDASE"/>
    <property type="match status" value="1"/>
</dbReference>
<keyword evidence="5" id="KW-0732">Signal</keyword>
<dbReference type="CDD" id="cd05396">
    <property type="entry name" value="An_peroxidase_like"/>
    <property type="match status" value="1"/>
</dbReference>
<dbReference type="AlphaFoldDB" id="A0A0D1YL75"/>
<dbReference type="HOGENOM" id="CLU_359103_0_0_1"/>
<keyword evidence="3" id="KW-0325">Glycoprotein</keyword>
<evidence type="ECO:0000256" key="2">
    <source>
        <dbReference type="ARBA" id="ARBA00022525"/>
    </source>
</evidence>
<protein>
    <recommendedName>
        <fullName evidence="8">Heme peroxidase</fullName>
    </recommendedName>
</protein>
<dbReference type="GO" id="GO:0004601">
    <property type="term" value="F:peroxidase activity"/>
    <property type="evidence" value="ECO:0007669"/>
    <property type="project" value="InterPro"/>
</dbReference>
<dbReference type="InterPro" id="IPR010255">
    <property type="entry name" value="Haem_peroxidase_sf"/>
</dbReference>
<dbReference type="GO" id="GO:0006979">
    <property type="term" value="P:response to oxidative stress"/>
    <property type="evidence" value="ECO:0007669"/>
    <property type="project" value="InterPro"/>
</dbReference>
<evidence type="ECO:0000256" key="3">
    <source>
        <dbReference type="ARBA" id="ARBA00023180"/>
    </source>
</evidence>
<dbReference type="GeneID" id="27315002"/>
<feature type="binding site" description="axial binding residue" evidence="4">
    <location>
        <position position="465"/>
    </location>
    <ligand>
        <name>heme b</name>
        <dbReference type="ChEBI" id="CHEBI:60344"/>
    </ligand>
    <ligandPart>
        <name>Fe</name>
        <dbReference type="ChEBI" id="CHEBI:18248"/>
    </ligandPart>
</feature>
<sequence length="780" mass="88299">MSRFSLGVFLFISVSIATQWPYNRVQGEQQVSGHFQPNPSKPEFRVQPDDLFVDWLRNIVNKDSGGDLKHNFVNKSIPSHITSVDALLGELVIPSALLSTSNKTEHIEFSDVYTFPLKADVLLDHLGFPLDPRCTADPAKWYFRTQDGSCNWLKENEIEMGSVGTAKPRDYDQHFYSDGVSAPRKGPNPRAVSNAFFKRKKTIRYEHTPLLLGLVEFLVHDITYSQDSRIEFVDVEMPDDEPDFPKNTTLRVWRTEAVPGTGVSKSNPRENVNMVSTWMDVSPLYGSTEGVARSLRSFSGGELLTQELQTRGTRSKSSYLPFNSMNVPINSRPGVDPKDLFAGGDPRTNEDWMMLGIHTLMLREHNRLCKVLAKQHPEYDDERIYQTIRLVMSAKFMLIANSYQMAYWTNEMPWPRDDGFPLYRQMYGANALEINAANVYPWPLVTKGGRPMVVSAEMAVVYRFHEFIISSFPIKDAANNTLWDQNLFSTGFNSSGFIDAGLENILRGMASTRIPTFKSGVDENFRSAGKYKGQPFDIVTWSIVHEREQGLPTFNAYFREYNKQDPAVEVPIRKRFEDFSTDPEMVANLKRLYNKPDDVDLVVGVQLDEEYFPGTVVPKSALIISLFSLFGMGNSDRFSVGYAMMRCLLVDKPWDCHPSNALEELLWKRVDVAGFPDFRFYDEFWVKELDIQAHGTNLLWRIVTENSEVKCLQKAPLFAADPVTNPVLCALPGESTNVVETALTAVQVILSLIKLNYQEIVASAVALVAAVALVRSLRKV</sequence>
<dbReference type="SUPFAM" id="SSF48113">
    <property type="entry name" value="Heme-dependent peroxidases"/>
    <property type="match status" value="1"/>
</dbReference>
<feature type="chain" id="PRO_5002237159" description="Heme peroxidase" evidence="5">
    <location>
        <begin position="18"/>
        <end position="780"/>
    </location>
</feature>
<gene>
    <name evidence="6" type="ORF">PV09_07029</name>
</gene>
<keyword evidence="4" id="KW-0479">Metal-binding</keyword>
<dbReference type="GO" id="GO:0005576">
    <property type="term" value="C:extracellular region"/>
    <property type="evidence" value="ECO:0007669"/>
    <property type="project" value="UniProtKB-SubCell"/>
</dbReference>
<evidence type="ECO:0000313" key="7">
    <source>
        <dbReference type="Proteomes" id="UP000053259"/>
    </source>
</evidence>
<dbReference type="InterPro" id="IPR019791">
    <property type="entry name" value="Haem_peroxidase_animal"/>
</dbReference>
<dbReference type="Proteomes" id="UP000053259">
    <property type="component" value="Unassembled WGS sequence"/>
</dbReference>
<keyword evidence="2" id="KW-0964">Secreted</keyword>
<evidence type="ECO:0000256" key="5">
    <source>
        <dbReference type="SAM" id="SignalP"/>
    </source>
</evidence>
<dbReference type="STRING" id="253628.A0A0D1YL75"/>
<evidence type="ECO:0000256" key="1">
    <source>
        <dbReference type="ARBA" id="ARBA00004613"/>
    </source>
</evidence>
<evidence type="ECO:0000256" key="4">
    <source>
        <dbReference type="PIRSR" id="PIRSR619791-2"/>
    </source>
</evidence>
<dbReference type="GO" id="GO:0020037">
    <property type="term" value="F:heme binding"/>
    <property type="evidence" value="ECO:0007669"/>
    <property type="project" value="InterPro"/>
</dbReference>
<feature type="signal peptide" evidence="5">
    <location>
        <begin position="1"/>
        <end position="17"/>
    </location>
</feature>
<accession>A0A0D1YL75</accession>